<organism evidence="4 5">
    <name type="scientific">Wickerhamomyces mucosus</name>
    <dbReference type="NCBI Taxonomy" id="1378264"/>
    <lineage>
        <taxon>Eukaryota</taxon>
        <taxon>Fungi</taxon>
        <taxon>Dikarya</taxon>
        <taxon>Ascomycota</taxon>
        <taxon>Saccharomycotina</taxon>
        <taxon>Saccharomycetes</taxon>
        <taxon>Phaffomycetales</taxon>
        <taxon>Wickerhamomycetaceae</taxon>
        <taxon>Wickerhamomyces</taxon>
    </lineage>
</organism>
<dbReference type="PANTHER" id="PTHR31941">
    <property type="entry name" value="CYTOSKELETAL SIGNALING PROTEIN SLM1"/>
    <property type="match status" value="1"/>
</dbReference>
<dbReference type="SMART" id="SM00233">
    <property type="entry name" value="PH"/>
    <property type="match status" value="1"/>
</dbReference>
<feature type="region of interest" description="Disordered" evidence="2">
    <location>
        <begin position="509"/>
        <end position="577"/>
    </location>
</feature>
<dbReference type="EMBL" id="JAEUBF010001028">
    <property type="protein sequence ID" value="KAH3673307.1"/>
    <property type="molecule type" value="Genomic_DNA"/>
</dbReference>
<name>A0A9P8PJM9_9ASCO</name>
<dbReference type="Gene3D" id="2.30.29.30">
    <property type="entry name" value="Pleckstrin-homology domain (PH domain)/Phosphotyrosine-binding domain (PTB)"/>
    <property type="match status" value="1"/>
</dbReference>
<dbReference type="InterPro" id="IPR011993">
    <property type="entry name" value="PH-like_dom_sf"/>
</dbReference>
<comment type="caution">
    <text evidence="4">The sequence shown here is derived from an EMBL/GenBank/DDBJ whole genome shotgun (WGS) entry which is preliminary data.</text>
</comment>
<protein>
    <recommendedName>
        <fullName evidence="3">PH domain-containing protein</fullName>
    </recommendedName>
</protein>
<gene>
    <name evidence="4" type="ORF">WICMUC_003767</name>
</gene>
<feature type="compositionally biased region" description="Low complexity" evidence="2">
    <location>
        <begin position="467"/>
        <end position="483"/>
    </location>
</feature>
<evidence type="ECO:0000259" key="3">
    <source>
        <dbReference type="PROSITE" id="PS50003"/>
    </source>
</evidence>
<dbReference type="AlphaFoldDB" id="A0A9P8PJM9"/>
<keyword evidence="1" id="KW-0597">Phosphoprotein</keyword>
<dbReference type="OrthoDB" id="2264563at2759"/>
<feature type="compositionally biased region" description="Low complexity" evidence="2">
    <location>
        <begin position="523"/>
        <end position="555"/>
    </location>
</feature>
<sequence>MDDETILPKTNKQSPFYSGIPTTALPTEILAKRFELWRQVLKSIISYYKTIIISHKQFSIINSNIVDTIHFPFFTNIKPKRTSGLRSPGRSHDSREDKIDFNDIQDDKELFEISEPSIDNRKKQSFFTNFGNGSISDVQILLKKYHLNLSRQQLKISKELENQIIPVLEDLQRDLLEKVKEIKNLAGDFRSTLANEIAITGQLLNDYTSGIKKLLDNNKDHKIFDPFLLKLKLELQLKQQLNQENYLEEAYGNLQTTGLELEKIIYKEISKSLDKYSELISQEIFILYNDLINELHQGIIDKPEYFEWDKFIEKTEGKIFLNIKHDQDLPQLRKLSDIKYPFNKSPLSKAIRSGWINKKSKLFKNYSKSFFILTLTHLHEFKSSNLIENFQPINSINLNNCILIEINDSKFQLNVSNGQEMKTFIFKKLSNDSINDQDFKKWIKELKTFTSFNTLNERYQYYLKASSNKNTSTSGTPTSGTPKLQPFKSNGSDIFKNVPSLSLGSLNLNQNPSIKQPPSILINSNKNSKNNFNNTSTDSNYNLNVDSSSNNNNSKTVDDKNNNTNNNNGLKISRPTLSVPSVDELPKFHIQEPTPIKTINPSLPLSTPDIPQRSITPMIGEGDNMTDYFSDKTHIALGESLYRDDISEDEGEDEMESDEKLGIVLDAINRNNSLRR</sequence>
<feature type="domain" description="PH" evidence="3">
    <location>
        <begin position="349"/>
        <end position="451"/>
    </location>
</feature>
<accession>A0A9P8PJM9</accession>
<feature type="region of interest" description="Disordered" evidence="2">
    <location>
        <begin position="467"/>
        <end position="491"/>
    </location>
</feature>
<proteinExistence type="predicted"/>
<dbReference type="InterPro" id="IPR001849">
    <property type="entry name" value="PH_domain"/>
</dbReference>
<evidence type="ECO:0000256" key="1">
    <source>
        <dbReference type="ARBA" id="ARBA00022553"/>
    </source>
</evidence>
<dbReference type="Proteomes" id="UP000769528">
    <property type="component" value="Unassembled WGS sequence"/>
</dbReference>
<keyword evidence="5" id="KW-1185">Reference proteome</keyword>
<evidence type="ECO:0000313" key="4">
    <source>
        <dbReference type="EMBL" id="KAH3673307.1"/>
    </source>
</evidence>
<dbReference type="PROSITE" id="PS50003">
    <property type="entry name" value="PH_DOMAIN"/>
    <property type="match status" value="1"/>
</dbReference>
<dbReference type="PANTHER" id="PTHR31941:SF15">
    <property type="entry name" value="ACTIVATOR OF SKN7 PROTEIN 10-RELATED"/>
    <property type="match status" value="1"/>
</dbReference>
<dbReference type="Pfam" id="PF20399">
    <property type="entry name" value="PH_20"/>
    <property type="match status" value="1"/>
</dbReference>
<reference evidence="4" key="2">
    <citation type="submission" date="2021-01" db="EMBL/GenBank/DDBJ databases">
        <authorList>
            <person name="Schikora-Tamarit M.A."/>
        </authorList>
    </citation>
    <scope>NUCLEOTIDE SEQUENCE</scope>
    <source>
        <strain evidence="4">CBS6341</strain>
    </source>
</reference>
<dbReference type="SUPFAM" id="SSF50729">
    <property type="entry name" value="PH domain-like"/>
    <property type="match status" value="1"/>
</dbReference>
<dbReference type="Pfam" id="PF20400">
    <property type="entry name" value="BAR_4"/>
    <property type="match status" value="1"/>
</dbReference>
<evidence type="ECO:0000256" key="2">
    <source>
        <dbReference type="SAM" id="MobiDB-lite"/>
    </source>
</evidence>
<reference evidence="4" key="1">
    <citation type="journal article" date="2021" name="Open Biol.">
        <title>Shared evolutionary footprints suggest mitochondrial oxidative damage underlies multiple complex I losses in fungi.</title>
        <authorList>
            <person name="Schikora-Tamarit M.A."/>
            <person name="Marcet-Houben M."/>
            <person name="Nosek J."/>
            <person name="Gabaldon T."/>
        </authorList>
    </citation>
    <scope>NUCLEOTIDE SEQUENCE</scope>
    <source>
        <strain evidence="4">CBS6341</strain>
    </source>
</reference>
<dbReference type="InterPro" id="IPR046868">
    <property type="entry name" value="BAR_4"/>
</dbReference>
<evidence type="ECO:0000313" key="5">
    <source>
        <dbReference type="Proteomes" id="UP000769528"/>
    </source>
</evidence>
<dbReference type="InterPro" id="IPR046869">
    <property type="entry name" value="SLM1/RGC1-like_PH"/>
</dbReference>